<evidence type="ECO:0000313" key="2">
    <source>
        <dbReference type="Proteomes" id="UP000681041"/>
    </source>
</evidence>
<reference evidence="1" key="1">
    <citation type="submission" date="2020-07" db="EMBL/GenBank/DDBJ databases">
        <title>Methanobacterium. sp. MethCan genome.</title>
        <authorList>
            <person name="Postec A."/>
            <person name="Quemeneur M."/>
        </authorList>
    </citation>
    <scope>NUCLEOTIDE SEQUENCE</scope>
    <source>
        <strain evidence="1">MethCAN</strain>
    </source>
</reference>
<dbReference type="PANTHER" id="PTHR43657:SF1">
    <property type="entry name" value="ALTERED INHERITANCE OF MITOCHONDRIA PROTEIN 24, MITOCHONDRIAL"/>
    <property type="match status" value="1"/>
</dbReference>
<name>A0A8T8K406_9EURY</name>
<dbReference type="Gene3D" id="3.60.160.10">
    <property type="entry name" value="Mitochondrial biogenesis AIM24"/>
    <property type="match status" value="1"/>
</dbReference>
<dbReference type="SUPFAM" id="SSF51219">
    <property type="entry name" value="TRAP-like"/>
    <property type="match status" value="1"/>
</dbReference>
<dbReference type="OrthoDB" id="7592at2157"/>
<accession>A0A8T8K406</accession>
<dbReference type="NCBIfam" id="TIGR00266">
    <property type="entry name" value="TIGR00266 family protein"/>
    <property type="match status" value="1"/>
</dbReference>
<dbReference type="EMBL" id="CP058560">
    <property type="protein sequence ID" value="QUH23258.1"/>
    <property type="molecule type" value="Genomic_DNA"/>
</dbReference>
<dbReference type="RefSeq" id="WP_211532214.1">
    <property type="nucleotide sequence ID" value="NZ_CP058560.1"/>
</dbReference>
<dbReference type="PANTHER" id="PTHR43657">
    <property type="entry name" value="TRYPTOPHAN RNA-BINDING ATTENUATOR PROTEIN-LIKE PROTEIN"/>
    <property type="match status" value="1"/>
</dbReference>
<dbReference type="Pfam" id="PF01987">
    <property type="entry name" value="AIM24"/>
    <property type="match status" value="1"/>
</dbReference>
<protein>
    <submittedName>
        <fullName evidence="1">TIGR00266 family protein</fullName>
    </submittedName>
</protein>
<organism evidence="1 2">
    <name type="scientific">Methanobacterium alkalithermotolerans</name>
    <dbReference type="NCBI Taxonomy" id="2731220"/>
    <lineage>
        <taxon>Archaea</taxon>
        <taxon>Methanobacteriati</taxon>
        <taxon>Methanobacteriota</taxon>
        <taxon>Methanomada group</taxon>
        <taxon>Methanobacteria</taxon>
        <taxon>Methanobacteriales</taxon>
        <taxon>Methanobacteriaceae</taxon>
        <taxon>Methanobacterium</taxon>
    </lineage>
</organism>
<dbReference type="KEGG" id="meme:HYG87_05500"/>
<dbReference type="InterPro" id="IPR036983">
    <property type="entry name" value="AIM24_sf"/>
</dbReference>
<proteinExistence type="predicted"/>
<sequence>MDYEILYQPSYSLLKLDLETAEEVNAEAGALVSMSSNISIETGIKGGLFGGLKRSLLGGESFFINKFTARSPGEITMAPPLPGDIHAMDMEDQTIYVQSGSFMASTIGIDIDTSWGGSKTFFSREGLFLLKIEGSGKLFASSFGAIHPVDLQSGENYLVDTGHVVAFEEGIGYNVKRIGGMKSTLFSGEGLVVELTGPGRAWIQTRSEDSFLSWLIPRLPKQG</sequence>
<dbReference type="AlphaFoldDB" id="A0A8T8K406"/>
<evidence type="ECO:0000313" key="1">
    <source>
        <dbReference type="EMBL" id="QUH23258.1"/>
    </source>
</evidence>
<dbReference type="InterPro" id="IPR016031">
    <property type="entry name" value="Trp_RNA-bd_attenuator-like_dom"/>
</dbReference>
<dbReference type="Proteomes" id="UP000681041">
    <property type="component" value="Chromosome"/>
</dbReference>
<gene>
    <name evidence="1" type="ORF">HYG87_05500</name>
</gene>
<dbReference type="InterPro" id="IPR002838">
    <property type="entry name" value="AIM24"/>
</dbReference>
<keyword evidence="2" id="KW-1185">Reference proteome</keyword>
<dbReference type="GeneID" id="64820199"/>